<dbReference type="AlphaFoldDB" id="H9BX88"/>
<dbReference type="SUPFAM" id="SSF111126">
    <property type="entry name" value="Ligand-binding domain in the NO signalling and Golgi transport"/>
    <property type="match status" value="1"/>
</dbReference>
<dbReference type="Pfam" id="PF01022">
    <property type="entry name" value="HTH_5"/>
    <property type="match status" value="1"/>
</dbReference>
<dbReference type="PANTHER" id="PTHR35090:SF2">
    <property type="entry name" value="ARSR FAMILY TRANSCRIPTIONAL REGULATOR"/>
    <property type="match status" value="1"/>
</dbReference>
<dbReference type="PANTHER" id="PTHR35090">
    <property type="entry name" value="DNA-DIRECTED RNA POLYMERASE SUBUNIT I"/>
    <property type="match status" value="1"/>
</dbReference>
<dbReference type="CDD" id="cd00090">
    <property type="entry name" value="HTH_ARSR"/>
    <property type="match status" value="1"/>
</dbReference>
<feature type="region of interest" description="Disordered" evidence="1">
    <location>
        <begin position="1"/>
        <end position="20"/>
    </location>
</feature>
<proteinExistence type="predicted"/>
<accession>H9BX88</accession>
<dbReference type="InterPro" id="IPR011991">
    <property type="entry name" value="ArsR-like_HTH"/>
</dbReference>
<dbReference type="InterPro" id="IPR036388">
    <property type="entry name" value="WH-like_DNA-bd_sf"/>
</dbReference>
<dbReference type="Gene3D" id="3.30.1380.20">
    <property type="entry name" value="Trafficking protein particle complex subunit 3"/>
    <property type="match status" value="1"/>
</dbReference>
<sequence>MVVLGDVTSLSESGKRPKAAKGRVREAMMNLLAQQPYTLTDLSRILKVSKPTISYHLAEFTRKGLIQGAGVRIGRGGLTSRLFIMKHGIEFILPDSDSDSFFLDTLSGIFERKKLDWTTSNNDLVWAREMTDFLYHTFRLLRNITKTRHHDILRRYGVRIGIEVFGPQITGKTVRERLASLKTFWNENEIGNIQVLPGGTAYLPLQLFQCLGCFGTRDNGGPLCSFTRGIVEGVLQSSYGSRYEVGERQTHGSGLEVCIYPIRKARKRTSA</sequence>
<dbReference type="InterPro" id="IPR001845">
    <property type="entry name" value="HTH_ArsR_DNA-bd_dom"/>
</dbReference>
<evidence type="ECO:0000259" key="2">
    <source>
        <dbReference type="Pfam" id="PF01022"/>
    </source>
</evidence>
<protein>
    <submittedName>
        <fullName evidence="3">Transcriptional regulator ArsR family protein</fullName>
    </submittedName>
</protein>
<dbReference type="GO" id="GO:0003700">
    <property type="term" value="F:DNA-binding transcription factor activity"/>
    <property type="evidence" value="ECO:0007669"/>
    <property type="project" value="InterPro"/>
</dbReference>
<evidence type="ECO:0000313" key="3">
    <source>
        <dbReference type="EMBL" id="AFD03410.1"/>
    </source>
</evidence>
<dbReference type="EMBL" id="JQ085825">
    <property type="protein sequence ID" value="AFD03410.1"/>
    <property type="molecule type" value="Genomic_DNA"/>
</dbReference>
<evidence type="ECO:0000256" key="1">
    <source>
        <dbReference type="SAM" id="MobiDB-lite"/>
    </source>
</evidence>
<dbReference type="Gene3D" id="1.10.10.10">
    <property type="entry name" value="Winged helix-like DNA-binding domain superfamily/Winged helix DNA-binding domain"/>
    <property type="match status" value="1"/>
</dbReference>
<dbReference type="InterPro" id="IPR024096">
    <property type="entry name" value="NO_sig/Golgi_transp_ligand-bd"/>
</dbReference>
<name>H9BX88_9ARCH</name>
<reference evidence="3" key="1">
    <citation type="submission" date="2011-11" db="EMBL/GenBank/DDBJ databases">
        <title>Construction and analysis of a metagenome of deep-sea sediment.</title>
        <authorList>
            <person name="Huo Y.-Y."/>
            <person name="Cheng H."/>
            <person name="Wu M."/>
        </authorList>
    </citation>
    <scope>NUCLEOTIDE SEQUENCE</scope>
</reference>
<dbReference type="InterPro" id="IPR036390">
    <property type="entry name" value="WH_DNA-bd_sf"/>
</dbReference>
<dbReference type="SUPFAM" id="SSF46785">
    <property type="entry name" value="Winged helix' DNA-binding domain"/>
    <property type="match status" value="1"/>
</dbReference>
<feature type="domain" description="HTH arsR-type" evidence="2">
    <location>
        <begin position="27"/>
        <end position="66"/>
    </location>
</feature>
<organism evidence="3">
    <name type="scientific">uncultured archaeon W5-61a</name>
    <dbReference type="NCBI Taxonomy" id="1131008"/>
    <lineage>
        <taxon>Archaea</taxon>
        <taxon>environmental samples</taxon>
    </lineage>
</organism>